<dbReference type="EMBL" id="BGPR01000429">
    <property type="protein sequence ID" value="GBM19742.1"/>
    <property type="molecule type" value="Genomic_DNA"/>
</dbReference>
<proteinExistence type="predicted"/>
<evidence type="ECO:0000313" key="1">
    <source>
        <dbReference type="EMBL" id="GBM19742.1"/>
    </source>
</evidence>
<protein>
    <submittedName>
        <fullName evidence="1">Uncharacterized protein</fullName>
    </submittedName>
</protein>
<comment type="caution">
    <text evidence="1">The sequence shown here is derived from an EMBL/GenBank/DDBJ whole genome shotgun (WGS) entry which is preliminary data.</text>
</comment>
<accession>A0A4Y2DSD4</accession>
<sequence length="95" mass="10401">MCGASALQRPNFKMVLTSKNSPRICIGNMRILQKVFGISDTDVTSALHGISKIPGLPGSCRYARDRTPPHSPVPATITVIKPVGWAWDVMRETRP</sequence>
<dbReference type="AlphaFoldDB" id="A0A4Y2DSD4"/>
<dbReference type="Proteomes" id="UP000499080">
    <property type="component" value="Unassembled WGS sequence"/>
</dbReference>
<keyword evidence="2" id="KW-1185">Reference proteome</keyword>
<reference evidence="1 2" key="1">
    <citation type="journal article" date="2019" name="Sci. Rep.">
        <title>Orb-weaving spider Araneus ventricosus genome elucidates the spidroin gene catalogue.</title>
        <authorList>
            <person name="Kono N."/>
            <person name="Nakamura H."/>
            <person name="Ohtoshi R."/>
            <person name="Moran D.A.P."/>
            <person name="Shinohara A."/>
            <person name="Yoshida Y."/>
            <person name="Fujiwara M."/>
            <person name="Mori M."/>
            <person name="Tomita M."/>
            <person name="Arakawa K."/>
        </authorList>
    </citation>
    <scope>NUCLEOTIDE SEQUENCE [LARGE SCALE GENOMIC DNA]</scope>
</reference>
<evidence type="ECO:0000313" key="2">
    <source>
        <dbReference type="Proteomes" id="UP000499080"/>
    </source>
</evidence>
<name>A0A4Y2DSD4_ARAVE</name>
<organism evidence="1 2">
    <name type="scientific">Araneus ventricosus</name>
    <name type="common">Orbweaver spider</name>
    <name type="synonym">Epeira ventricosa</name>
    <dbReference type="NCBI Taxonomy" id="182803"/>
    <lineage>
        <taxon>Eukaryota</taxon>
        <taxon>Metazoa</taxon>
        <taxon>Ecdysozoa</taxon>
        <taxon>Arthropoda</taxon>
        <taxon>Chelicerata</taxon>
        <taxon>Arachnida</taxon>
        <taxon>Araneae</taxon>
        <taxon>Araneomorphae</taxon>
        <taxon>Entelegynae</taxon>
        <taxon>Araneoidea</taxon>
        <taxon>Araneidae</taxon>
        <taxon>Araneus</taxon>
    </lineage>
</organism>
<gene>
    <name evidence="1" type="ORF">AVEN_893_1</name>
</gene>